<dbReference type="AlphaFoldDB" id="A0A9W5YE76"/>
<evidence type="ECO:0000313" key="3">
    <source>
        <dbReference type="Proteomes" id="UP001144256"/>
    </source>
</evidence>
<protein>
    <submittedName>
        <fullName evidence="2">Uncharacterized protein</fullName>
    </submittedName>
</protein>
<dbReference type="EMBL" id="BRLB01000004">
    <property type="protein sequence ID" value="GKX29578.1"/>
    <property type="molecule type" value="Genomic_DNA"/>
</dbReference>
<keyword evidence="1" id="KW-0175">Coiled coil</keyword>
<evidence type="ECO:0000256" key="1">
    <source>
        <dbReference type="SAM" id="Coils"/>
    </source>
</evidence>
<evidence type="ECO:0000313" key="2">
    <source>
        <dbReference type="EMBL" id="GKX29578.1"/>
    </source>
</evidence>
<reference evidence="2" key="1">
    <citation type="submission" date="2022-06" db="EMBL/GenBank/DDBJ databases">
        <title>Vallitalea longa sp. nov., an anaerobic bacterium isolated from marine sediment.</title>
        <authorList>
            <person name="Hirano S."/>
            <person name="Terahara T."/>
            <person name="Mori K."/>
            <person name="Hamada M."/>
            <person name="Matsumoto R."/>
            <person name="Kobayashi T."/>
        </authorList>
    </citation>
    <scope>NUCLEOTIDE SEQUENCE</scope>
    <source>
        <strain evidence="2">SH18-1</strain>
    </source>
</reference>
<keyword evidence="3" id="KW-1185">Reference proteome</keyword>
<name>A0A9W5YE76_9FIRM</name>
<dbReference type="RefSeq" id="WP_281815125.1">
    <property type="nucleotide sequence ID" value="NZ_BRLB01000004.1"/>
</dbReference>
<comment type="caution">
    <text evidence="2">The sequence shown here is derived from an EMBL/GenBank/DDBJ whole genome shotgun (WGS) entry which is preliminary data.</text>
</comment>
<proteinExistence type="predicted"/>
<accession>A0A9W5YE76</accession>
<organism evidence="2 3">
    <name type="scientific">Vallitalea longa</name>
    <dbReference type="NCBI Taxonomy" id="2936439"/>
    <lineage>
        <taxon>Bacteria</taxon>
        <taxon>Bacillati</taxon>
        <taxon>Bacillota</taxon>
        <taxon>Clostridia</taxon>
        <taxon>Lachnospirales</taxon>
        <taxon>Vallitaleaceae</taxon>
        <taxon>Vallitalea</taxon>
    </lineage>
</organism>
<feature type="coiled-coil region" evidence="1">
    <location>
        <begin position="104"/>
        <end position="138"/>
    </location>
</feature>
<dbReference type="Proteomes" id="UP001144256">
    <property type="component" value="Unassembled WGS sequence"/>
</dbReference>
<sequence>MKKTVKRLMVFFIMTIILTTNIFADISINNKTEEMYLQEEKSLQSYKQIQEIINYNIELAEYYGGAYIDDEGYLNINIKNHDNKFNIEDTGLKMIQDSNEAIKYHYVKKTKKELKEAVNKLNNRMKELAISQIELSEKNNKVYIYMNNIEDMERKEQIMKLVDSEAIEFKQTNKQLEIKVGEFAYGSYLDNLNIKFLL</sequence>
<gene>
    <name evidence="2" type="ORF">SH1V18_20580</name>
</gene>